<keyword evidence="2" id="KW-1185">Reference proteome</keyword>
<gene>
    <name evidence="1" type="ORF">V5799_033072</name>
</gene>
<reference evidence="1 2" key="1">
    <citation type="journal article" date="2023" name="Arcadia Sci">
        <title>De novo assembly of a long-read Amblyomma americanum tick genome.</title>
        <authorList>
            <person name="Chou S."/>
            <person name="Poskanzer K.E."/>
            <person name="Rollins M."/>
            <person name="Thuy-Boun P.S."/>
        </authorList>
    </citation>
    <scope>NUCLEOTIDE SEQUENCE [LARGE SCALE GENOMIC DNA]</scope>
    <source>
        <strain evidence="1">F_SG_1</strain>
        <tissue evidence="1">Salivary glands</tissue>
    </source>
</reference>
<organism evidence="1 2">
    <name type="scientific">Amblyomma americanum</name>
    <name type="common">Lone star tick</name>
    <dbReference type="NCBI Taxonomy" id="6943"/>
    <lineage>
        <taxon>Eukaryota</taxon>
        <taxon>Metazoa</taxon>
        <taxon>Ecdysozoa</taxon>
        <taxon>Arthropoda</taxon>
        <taxon>Chelicerata</taxon>
        <taxon>Arachnida</taxon>
        <taxon>Acari</taxon>
        <taxon>Parasitiformes</taxon>
        <taxon>Ixodida</taxon>
        <taxon>Ixodoidea</taxon>
        <taxon>Ixodidae</taxon>
        <taxon>Amblyomminae</taxon>
        <taxon>Amblyomma</taxon>
    </lineage>
</organism>
<dbReference type="Proteomes" id="UP001321473">
    <property type="component" value="Unassembled WGS sequence"/>
</dbReference>
<evidence type="ECO:0000313" key="1">
    <source>
        <dbReference type="EMBL" id="KAK8764321.1"/>
    </source>
</evidence>
<proteinExistence type="predicted"/>
<accession>A0AAQ4DPD1</accession>
<evidence type="ECO:0000313" key="2">
    <source>
        <dbReference type="Proteomes" id="UP001321473"/>
    </source>
</evidence>
<comment type="caution">
    <text evidence="1">The sequence shown here is derived from an EMBL/GenBank/DDBJ whole genome shotgun (WGS) entry which is preliminary data.</text>
</comment>
<sequence>MHELAAASKTNDLFQLTPSSLTRGLGKDITISALAELISSGKTRQAGSCVYFQVCAGTLRRNACSAEVFVSYVEYLGEKSKPKNGRRIIQIR</sequence>
<dbReference type="AlphaFoldDB" id="A0AAQ4DPD1"/>
<protein>
    <submittedName>
        <fullName evidence="1">Uncharacterized protein</fullName>
    </submittedName>
</protein>
<name>A0AAQ4DPD1_AMBAM</name>
<dbReference type="EMBL" id="JARKHS020028391">
    <property type="protein sequence ID" value="KAK8764321.1"/>
    <property type="molecule type" value="Genomic_DNA"/>
</dbReference>